<evidence type="ECO:0000313" key="3">
    <source>
        <dbReference type="Proteomes" id="UP000278807"/>
    </source>
</evidence>
<dbReference type="WBParaSite" id="HNAJ_0000734501-mRNA-1">
    <property type="protein sequence ID" value="HNAJ_0000734501-mRNA-1"/>
    <property type="gene ID" value="HNAJ_0000734501"/>
</dbReference>
<keyword evidence="1" id="KW-1133">Transmembrane helix</keyword>
<gene>
    <name evidence="2" type="ORF">HNAJ_LOCUS7341</name>
</gene>
<organism evidence="4">
    <name type="scientific">Rodentolepis nana</name>
    <name type="common">Dwarf tapeworm</name>
    <name type="synonym">Hymenolepis nana</name>
    <dbReference type="NCBI Taxonomy" id="102285"/>
    <lineage>
        <taxon>Eukaryota</taxon>
        <taxon>Metazoa</taxon>
        <taxon>Spiralia</taxon>
        <taxon>Lophotrochozoa</taxon>
        <taxon>Platyhelminthes</taxon>
        <taxon>Cestoda</taxon>
        <taxon>Eucestoda</taxon>
        <taxon>Cyclophyllidea</taxon>
        <taxon>Hymenolepididae</taxon>
        <taxon>Rodentolepis</taxon>
    </lineage>
</organism>
<sequence>MLEYAKKLEAYMKSGSRHPVYPWTVASRIRQFPYAWYYQNNTFVRYYVLSMPVFLPLGVYLLYKAHFIKKKLTHNYDPFNPNEIPVQKIGHH</sequence>
<dbReference type="AlphaFoldDB" id="A0A0R3TJR0"/>
<reference evidence="4" key="1">
    <citation type="submission" date="2017-02" db="UniProtKB">
        <authorList>
            <consortium name="WormBaseParasite"/>
        </authorList>
    </citation>
    <scope>IDENTIFICATION</scope>
</reference>
<accession>A0A0R3TJR0</accession>
<dbReference type="OrthoDB" id="6067390at2759"/>
<evidence type="ECO:0000256" key="1">
    <source>
        <dbReference type="SAM" id="Phobius"/>
    </source>
</evidence>
<evidence type="ECO:0000313" key="4">
    <source>
        <dbReference type="WBParaSite" id="HNAJ_0000734501-mRNA-1"/>
    </source>
</evidence>
<dbReference type="Proteomes" id="UP000278807">
    <property type="component" value="Unassembled WGS sequence"/>
</dbReference>
<keyword evidence="1" id="KW-0472">Membrane</keyword>
<protein>
    <submittedName>
        <fullName evidence="4">Complex I-B15</fullName>
    </submittedName>
</protein>
<feature type="transmembrane region" description="Helical" evidence="1">
    <location>
        <begin position="44"/>
        <end position="63"/>
    </location>
</feature>
<reference evidence="2 3" key="2">
    <citation type="submission" date="2018-11" db="EMBL/GenBank/DDBJ databases">
        <authorList>
            <consortium name="Pathogen Informatics"/>
        </authorList>
    </citation>
    <scope>NUCLEOTIDE SEQUENCE [LARGE SCALE GENOMIC DNA]</scope>
</reference>
<name>A0A0R3TJR0_RODNA</name>
<keyword evidence="1" id="KW-0812">Transmembrane</keyword>
<evidence type="ECO:0000313" key="2">
    <source>
        <dbReference type="EMBL" id="VDO03201.1"/>
    </source>
</evidence>
<proteinExistence type="predicted"/>
<keyword evidence="3" id="KW-1185">Reference proteome</keyword>
<dbReference type="EMBL" id="UZAE01012036">
    <property type="protein sequence ID" value="VDO03201.1"/>
    <property type="molecule type" value="Genomic_DNA"/>
</dbReference>